<dbReference type="RefSeq" id="WP_294521542.1">
    <property type="nucleotide sequence ID" value="NZ_JBBMFK010000001.1"/>
</dbReference>
<accession>A0ABV1E3Q3</accession>
<gene>
    <name evidence="2" type="ORF">WMO64_00430</name>
</gene>
<name>A0ABV1E3Q3_9FIRM</name>
<keyword evidence="3" id="KW-1185">Reference proteome</keyword>
<organism evidence="2 3">
    <name type="scientific">Pseudoflavonifractor intestinihominis</name>
    <dbReference type="NCBI Taxonomy" id="3133171"/>
    <lineage>
        <taxon>Bacteria</taxon>
        <taxon>Bacillati</taxon>
        <taxon>Bacillota</taxon>
        <taxon>Clostridia</taxon>
        <taxon>Eubacteriales</taxon>
        <taxon>Oscillospiraceae</taxon>
        <taxon>Pseudoflavonifractor</taxon>
    </lineage>
</organism>
<keyword evidence="1" id="KW-0472">Membrane</keyword>
<evidence type="ECO:0000313" key="3">
    <source>
        <dbReference type="Proteomes" id="UP001464378"/>
    </source>
</evidence>
<feature type="transmembrane region" description="Helical" evidence="1">
    <location>
        <begin position="36"/>
        <end position="57"/>
    </location>
</feature>
<dbReference type="InterPro" id="IPR010001">
    <property type="entry name" value="BofA"/>
</dbReference>
<keyword evidence="1" id="KW-0812">Transmembrane</keyword>
<comment type="caution">
    <text evidence="2">The sequence shown here is derived from an EMBL/GenBank/DDBJ whole genome shotgun (WGS) entry which is preliminary data.</text>
</comment>
<protein>
    <submittedName>
        <fullName evidence="2">Pro-sigmaK processing inhibitor BofA family protein</fullName>
    </submittedName>
</protein>
<sequence>MESLVNMLPWLLGGLVVVVAMAALQRPLRGLVRLVARTGVGLAILWLLSKVGGLIGVTLGVNLFNALVLGVLGAPGFGLLLMLPWALR</sequence>
<keyword evidence="1" id="KW-1133">Transmembrane helix</keyword>
<dbReference type="EMBL" id="JBBMFK010000001">
    <property type="protein sequence ID" value="MEQ2441931.1"/>
    <property type="molecule type" value="Genomic_DNA"/>
</dbReference>
<dbReference type="Proteomes" id="UP001464378">
    <property type="component" value="Unassembled WGS sequence"/>
</dbReference>
<reference evidence="2 3" key="1">
    <citation type="submission" date="2024-03" db="EMBL/GenBank/DDBJ databases">
        <title>Human intestinal bacterial collection.</title>
        <authorList>
            <person name="Pauvert C."/>
            <person name="Hitch T.C.A."/>
            <person name="Clavel T."/>
        </authorList>
    </citation>
    <scope>NUCLEOTIDE SEQUENCE [LARGE SCALE GENOMIC DNA]</scope>
    <source>
        <strain evidence="2 3">CLA-AP-H29</strain>
    </source>
</reference>
<proteinExistence type="predicted"/>
<evidence type="ECO:0000256" key="1">
    <source>
        <dbReference type="SAM" id="Phobius"/>
    </source>
</evidence>
<dbReference type="Pfam" id="PF07441">
    <property type="entry name" value="BofA"/>
    <property type="match status" value="1"/>
</dbReference>
<feature type="transmembrane region" description="Helical" evidence="1">
    <location>
        <begin position="6"/>
        <end position="24"/>
    </location>
</feature>
<evidence type="ECO:0000313" key="2">
    <source>
        <dbReference type="EMBL" id="MEQ2441931.1"/>
    </source>
</evidence>
<feature type="transmembrane region" description="Helical" evidence="1">
    <location>
        <begin position="63"/>
        <end position="87"/>
    </location>
</feature>